<gene>
    <name evidence="9" type="primary">Arsi</name>
    <name evidence="9" type="ORF">NPIL_348941</name>
</gene>
<evidence type="ECO:0000313" key="10">
    <source>
        <dbReference type="Proteomes" id="UP000887013"/>
    </source>
</evidence>
<keyword evidence="6" id="KW-0325">Glycoprotein</keyword>
<name>A0A8X6NJ60_NEPPI</name>
<feature type="transmembrane region" description="Helical" evidence="7">
    <location>
        <begin position="20"/>
        <end position="40"/>
    </location>
</feature>
<evidence type="ECO:0000256" key="6">
    <source>
        <dbReference type="ARBA" id="ARBA00023180"/>
    </source>
</evidence>
<protein>
    <submittedName>
        <fullName evidence="9">Arylsulfatase I</fullName>
    </submittedName>
</protein>
<dbReference type="PANTHER" id="PTHR10342">
    <property type="entry name" value="ARYLSULFATASE"/>
    <property type="match status" value="1"/>
</dbReference>
<dbReference type="Gene3D" id="3.40.720.10">
    <property type="entry name" value="Alkaline Phosphatase, subunit A"/>
    <property type="match status" value="1"/>
</dbReference>
<dbReference type="GO" id="GO:0008484">
    <property type="term" value="F:sulfuric ester hydrolase activity"/>
    <property type="evidence" value="ECO:0007669"/>
    <property type="project" value="InterPro"/>
</dbReference>
<organism evidence="9 10">
    <name type="scientific">Nephila pilipes</name>
    <name type="common">Giant wood spider</name>
    <name type="synonym">Nephila maculata</name>
    <dbReference type="NCBI Taxonomy" id="299642"/>
    <lineage>
        <taxon>Eukaryota</taxon>
        <taxon>Metazoa</taxon>
        <taxon>Ecdysozoa</taxon>
        <taxon>Arthropoda</taxon>
        <taxon>Chelicerata</taxon>
        <taxon>Arachnida</taxon>
        <taxon>Araneae</taxon>
        <taxon>Araneomorphae</taxon>
        <taxon>Entelegynae</taxon>
        <taxon>Araneoidea</taxon>
        <taxon>Nephilidae</taxon>
        <taxon>Nephila</taxon>
    </lineage>
</organism>
<proteinExistence type="inferred from homology"/>
<dbReference type="Gene3D" id="3.30.1120.10">
    <property type="match status" value="1"/>
</dbReference>
<keyword evidence="5" id="KW-0106">Calcium</keyword>
<dbReference type="SUPFAM" id="SSF53649">
    <property type="entry name" value="Alkaline phosphatase-like"/>
    <property type="match status" value="1"/>
</dbReference>
<evidence type="ECO:0000256" key="3">
    <source>
        <dbReference type="ARBA" id="ARBA00022723"/>
    </source>
</evidence>
<dbReference type="CDD" id="cd16029">
    <property type="entry name" value="4-S"/>
    <property type="match status" value="1"/>
</dbReference>
<dbReference type="PROSITE" id="PS00149">
    <property type="entry name" value="SULFATASE_2"/>
    <property type="match status" value="1"/>
</dbReference>
<sequence>MVEKTEPEENERTYPVWPRIIAMFASFAVVAVVFTAVALLSPPPVVPQPELPHIIFILADDLGWNDVSFHGSPQIPTPNIDALAASGVILNNYYTHPQCTPSRGALMSGKYANRLGLHHGDLRPAEASGLPLNIAILPEYLKKMGYKSHIIGKWHLGYHRKRYLPTRRGFDSFFGFLNDNIDYYDYTCFYEEITSPEMKNVSLAIDAADENYISPPTSDAKISGNVKTLFGIDLWENEEVVRDFRGEYATNVFTDKALDVIDEHNVTKPLFLFVSHAASQAGNKFFPLQSPSELYERNNHIKESDRRTYAGMVEALDDSVGRIFDALSQKDMLKKSIIVISSDNGGAAEPGSGSNWPFRGTKFSLWEGGVRSVGVVWSPLLNLEKPRVSMQLMHITDWLPTFYSAAGGDVDDLGDIDGINMWSVLKDDEKSSPREEVLLNVDPISGIGGLRIGDMKILVSDYPVEGSDWYGPSGLEDSNVTDSFDDWVWKNGSFVKDILVETGQWLLSENDVWRQEAMIICGENFLPVSGKCDFTNGPCLYNITDDPCEYKNIASLYPKVVENMLNRLRDLNATSLPVQTKELDPLGDPVCHNFAHVPWMDEEDFDCPLS</sequence>
<keyword evidence="7" id="KW-0472">Membrane</keyword>
<dbReference type="Pfam" id="PF00884">
    <property type="entry name" value="Sulfatase"/>
    <property type="match status" value="1"/>
</dbReference>
<evidence type="ECO:0000256" key="7">
    <source>
        <dbReference type="SAM" id="Phobius"/>
    </source>
</evidence>
<feature type="domain" description="Sulfatase N-terminal" evidence="8">
    <location>
        <begin position="52"/>
        <end position="407"/>
    </location>
</feature>
<dbReference type="GO" id="GO:0046872">
    <property type="term" value="F:metal ion binding"/>
    <property type="evidence" value="ECO:0007669"/>
    <property type="project" value="UniProtKB-KW"/>
</dbReference>
<keyword evidence="7" id="KW-0812">Transmembrane</keyword>
<dbReference type="Proteomes" id="UP000887013">
    <property type="component" value="Unassembled WGS sequence"/>
</dbReference>
<dbReference type="InterPro" id="IPR000917">
    <property type="entry name" value="Sulfatase_N"/>
</dbReference>
<dbReference type="InterPro" id="IPR017850">
    <property type="entry name" value="Alkaline_phosphatase_core_sf"/>
</dbReference>
<evidence type="ECO:0000256" key="5">
    <source>
        <dbReference type="ARBA" id="ARBA00022837"/>
    </source>
</evidence>
<dbReference type="AlphaFoldDB" id="A0A8X6NJ60"/>
<comment type="caution">
    <text evidence="9">The sequence shown here is derived from an EMBL/GenBank/DDBJ whole genome shotgun (WGS) entry which is preliminary data.</text>
</comment>
<dbReference type="EMBL" id="BMAW01104664">
    <property type="protein sequence ID" value="GFT15753.1"/>
    <property type="molecule type" value="Genomic_DNA"/>
</dbReference>
<keyword evidence="7" id="KW-1133">Transmembrane helix</keyword>
<keyword evidence="10" id="KW-1185">Reference proteome</keyword>
<evidence type="ECO:0000256" key="4">
    <source>
        <dbReference type="ARBA" id="ARBA00022801"/>
    </source>
</evidence>
<evidence type="ECO:0000259" key="8">
    <source>
        <dbReference type="Pfam" id="PF00884"/>
    </source>
</evidence>
<evidence type="ECO:0000256" key="1">
    <source>
        <dbReference type="ARBA" id="ARBA00001913"/>
    </source>
</evidence>
<dbReference type="InterPro" id="IPR047115">
    <property type="entry name" value="ARSB"/>
</dbReference>
<keyword evidence="3" id="KW-0479">Metal-binding</keyword>
<dbReference type="PANTHER" id="PTHR10342:SF273">
    <property type="entry name" value="RE14504P"/>
    <property type="match status" value="1"/>
</dbReference>
<evidence type="ECO:0000256" key="2">
    <source>
        <dbReference type="ARBA" id="ARBA00008779"/>
    </source>
</evidence>
<dbReference type="OrthoDB" id="103349at2759"/>
<dbReference type="InterPro" id="IPR024607">
    <property type="entry name" value="Sulfatase_CS"/>
</dbReference>
<reference evidence="9" key="1">
    <citation type="submission" date="2020-08" db="EMBL/GenBank/DDBJ databases">
        <title>Multicomponent nature underlies the extraordinary mechanical properties of spider dragline silk.</title>
        <authorList>
            <person name="Kono N."/>
            <person name="Nakamura H."/>
            <person name="Mori M."/>
            <person name="Yoshida Y."/>
            <person name="Ohtoshi R."/>
            <person name="Malay A.D."/>
            <person name="Moran D.A.P."/>
            <person name="Tomita M."/>
            <person name="Numata K."/>
            <person name="Arakawa K."/>
        </authorList>
    </citation>
    <scope>NUCLEOTIDE SEQUENCE</scope>
</reference>
<keyword evidence="4" id="KW-0378">Hydrolase</keyword>
<comment type="similarity">
    <text evidence="2">Belongs to the sulfatase family.</text>
</comment>
<comment type="cofactor">
    <cofactor evidence="1">
        <name>Ca(2+)</name>
        <dbReference type="ChEBI" id="CHEBI:29108"/>
    </cofactor>
</comment>
<evidence type="ECO:0000313" key="9">
    <source>
        <dbReference type="EMBL" id="GFT15753.1"/>
    </source>
</evidence>
<accession>A0A8X6NJ60</accession>